<evidence type="ECO:0000313" key="2">
    <source>
        <dbReference type="WBParaSite" id="MhA1_Contig875.frz3.gene5"/>
    </source>
</evidence>
<protein>
    <submittedName>
        <fullName evidence="2">Transcriptional regulator</fullName>
    </submittedName>
</protein>
<name>A0A1I8BZB6_MELHA</name>
<dbReference type="WBParaSite" id="MhA1_Contig875.frz3.gene5">
    <property type="protein sequence ID" value="MhA1_Contig875.frz3.gene5"/>
    <property type="gene ID" value="MhA1_Contig875.frz3.gene5"/>
</dbReference>
<dbReference type="AlphaFoldDB" id="A0A1I8BZB6"/>
<sequence length="35" mass="3869">MAIEVLRTLGALDILIELLGVYKTPSKNHEIKCSV</sequence>
<organism evidence="1 2">
    <name type="scientific">Meloidogyne hapla</name>
    <name type="common">Root-knot nematode worm</name>
    <dbReference type="NCBI Taxonomy" id="6305"/>
    <lineage>
        <taxon>Eukaryota</taxon>
        <taxon>Metazoa</taxon>
        <taxon>Ecdysozoa</taxon>
        <taxon>Nematoda</taxon>
        <taxon>Chromadorea</taxon>
        <taxon>Rhabditida</taxon>
        <taxon>Tylenchina</taxon>
        <taxon>Tylenchomorpha</taxon>
        <taxon>Tylenchoidea</taxon>
        <taxon>Meloidogynidae</taxon>
        <taxon>Meloidogyninae</taxon>
        <taxon>Meloidogyne</taxon>
    </lineage>
</organism>
<reference evidence="2" key="1">
    <citation type="submission" date="2016-11" db="UniProtKB">
        <authorList>
            <consortium name="WormBaseParasite"/>
        </authorList>
    </citation>
    <scope>IDENTIFICATION</scope>
</reference>
<accession>A0A1I8BZB6</accession>
<dbReference type="Proteomes" id="UP000095281">
    <property type="component" value="Unplaced"/>
</dbReference>
<evidence type="ECO:0000313" key="1">
    <source>
        <dbReference type="Proteomes" id="UP000095281"/>
    </source>
</evidence>
<keyword evidence="1" id="KW-1185">Reference proteome</keyword>
<proteinExistence type="predicted"/>